<dbReference type="CDD" id="cd09274">
    <property type="entry name" value="RNase_HI_RT_Ty3"/>
    <property type="match status" value="1"/>
</dbReference>
<dbReference type="InterPro" id="IPR001584">
    <property type="entry name" value="Integrase_cat-core"/>
</dbReference>
<dbReference type="InterPro" id="IPR041373">
    <property type="entry name" value="RT_RNaseH"/>
</dbReference>
<dbReference type="GO" id="GO:0004519">
    <property type="term" value="F:endonuclease activity"/>
    <property type="evidence" value="ECO:0007669"/>
    <property type="project" value="UniProtKB-KW"/>
</dbReference>
<evidence type="ECO:0000259" key="7">
    <source>
        <dbReference type="PROSITE" id="PS50994"/>
    </source>
</evidence>
<sequence length="329" mass="37830">MCDASDYAVGAVLGQRRAKTFHAIHYASKVLNEAQINYATTEKELLAIVFSSKKFRSYLIGAKVVVFTDHAAIKYLPTKPDSKPRLIRWILLLQEFDLEIKDKSGKENLVADHLSRLINDEVTLKEREILEEFPDEKIFMVQERPWFVDLANFKAAGVIPEDFTWHQRKKFLRDATYYVWDDPHLFKIGLNGLLRRCVSREEAKSILWHCHNSPYGGHFNGERTAAKALQAGFYWPALFKDAHSHAKQCDSCQRDGGITRKREMPLQNMQEVEVFDCWGIDFVGPLPSSFTNEYILVAVDYVSKWVEAIATPKANGKTVVKFLKKHIFS</sequence>
<protein>
    <submittedName>
        <fullName evidence="8">Retrovirus-related Pol polyprotein from transposon 17.6</fullName>
    </submittedName>
</protein>
<evidence type="ECO:0000256" key="3">
    <source>
        <dbReference type="ARBA" id="ARBA00022722"/>
    </source>
</evidence>
<dbReference type="SUPFAM" id="SSF56672">
    <property type="entry name" value="DNA/RNA polymerases"/>
    <property type="match status" value="1"/>
</dbReference>
<dbReference type="GO" id="GO:0016787">
    <property type="term" value="F:hydrolase activity"/>
    <property type="evidence" value="ECO:0007669"/>
    <property type="project" value="UniProtKB-KW"/>
</dbReference>
<dbReference type="PANTHER" id="PTHR37984">
    <property type="entry name" value="PROTEIN CBG26694"/>
    <property type="match status" value="1"/>
</dbReference>
<dbReference type="InterPro" id="IPR036397">
    <property type="entry name" value="RNaseH_sf"/>
</dbReference>
<proteinExistence type="predicted"/>
<gene>
    <name evidence="8" type="ORF">KK1_046327</name>
</gene>
<keyword evidence="4" id="KW-0255">Endonuclease</keyword>
<keyword evidence="6" id="KW-0695">RNA-directed DNA polymerase</keyword>
<evidence type="ECO:0000313" key="9">
    <source>
        <dbReference type="Proteomes" id="UP000075243"/>
    </source>
</evidence>
<dbReference type="InterPro" id="IPR050951">
    <property type="entry name" value="Retrovirus_Pol_polyprotein"/>
</dbReference>
<feature type="domain" description="Integrase catalytic" evidence="7">
    <location>
        <begin position="261"/>
        <end position="329"/>
    </location>
</feature>
<dbReference type="GO" id="GO:0003676">
    <property type="term" value="F:nucleic acid binding"/>
    <property type="evidence" value="ECO:0007669"/>
    <property type="project" value="InterPro"/>
</dbReference>
<dbReference type="SUPFAM" id="SSF53098">
    <property type="entry name" value="Ribonuclease H-like"/>
    <property type="match status" value="1"/>
</dbReference>
<dbReference type="EMBL" id="KQ485076">
    <property type="protein sequence ID" value="KYP32883.1"/>
    <property type="molecule type" value="Genomic_DNA"/>
</dbReference>
<organism evidence="8 9">
    <name type="scientific">Cajanus cajan</name>
    <name type="common">Pigeon pea</name>
    <name type="synonym">Cajanus indicus</name>
    <dbReference type="NCBI Taxonomy" id="3821"/>
    <lineage>
        <taxon>Eukaryota</taxon>
        <taxon>Viridiplantae</taxon>
        <taxon>Streptophyta</taxon>
        <taxon>Embryophyta</taxon>
        <taxon>Tracheophyta</taxon>
        <taxon>Spermatophyta</taxon>
        <taxon>Magnoliopsida</taxon>
        <taxon>eudicotyledons</taxon>
        <taxon>Gunneridae</taxon>
        <taxon>Pentapetalae</taxon>
        <taxon>rosids</taxon>
        <taxon>fabids</taxon>
        <taxon>Fabales</taxon>
        <taxon>Fabaceae</taxon>
        <taxon>Papilionoideae</taxon>
        <taxon>50 kb inversion clade</taxon>
        <taxon>NPAAA clade</taxon>
        <taxon>indigoferoid/millettioid clade</taxon>
        <taxon>Phaseoleae</taxon>
        <taxon>Cajanus</taxon>
    </lineage>
</organism>
<dbReference type="OMA" id="TCHGNIS"/>
<keyword evidence="2" id="KW-0548">Nucleotidyltransferase</keyword>
<dbReference type="Pfam" id="PF17921">
    <property type="entry name" value="Integrase_H2C2"/>
    <property type="match status" value="1"/>
</dbReference>
<dbReference type="PANTHER" id="PTHR37984:SF5">
    <property type="entry name" value="PROTEIN NYNRIN-LIKE"/>
    <property type="match status" value="1"/>
</dbReference>
<keyword evidence="9" id="KW-1185">Reference proteome</keyword>
<dbReference type="PROSITE" id="PS50994">
    <property type="entry name" value="INTEGRASE"/>
    <property type="match status" value="1"/>
</dbReference>
<name>A0A151QRE3_CAJCA</name>
<dbReference type="Gene3D" id="1.10.340.70">
    <property type="match status" value="1"/>
</dbReference>
<evidence type="ECO:0000256" key="2">
    <source>
        <dbReference type="ARBA" id="ARBA00022695"/>
    </source>
</evidence>
<reference evidence="8" key="1">
    <citation type="journal article" date="2012" name="Nat. Biotechnol.">
        <title>Draft genome sequence of pigeonpea (Cajanus cajan), an orphan legume crop of resource-poor farmers.</title>
        <authorList>
            <person name="Varshney R.K."/>
            <person name="Chen W."/>
            <person name="Li Y."/>
            <person name="Bharti A.K."/>
            <person name="Saxena R.K."/>
            <person name="Schlueter J.A."/>
            <person name="Donoghue M.T."/>
            <person name="Azam S."/>
            <person name="Fan G."/>
            <person name="Whaley A.M."/>
            <person name="Farmer A.D."/>
            <person name="Sheridan J."/>
            <person name="Iwata A."/>
            <person name="Tuteja R."/>
            <person name="Penmetsa R.V."/>
            <person name="Wu W."/>
            <person name="Upadhyaya H.D."/>
            <person name="Yang S.P."/>
            <person name="Shah T."/>
            <person name="Saxena K.B."/>
            <person name="Michael T."/>
            <person name="McCombie W.R."/>
            <person name="Yang B."/>
            <person name="Zhang G."/>
            <person name="Yang H."/>
            <person name="Wang J."/>
            <person name="Spillane C."/>
            <person name="Cook D.R."/>
            <person name="May G.D."/>
            <person name="Xu X."/>
            <person name="Jackson S.A."/>
        </authorList>
    </citation>
    <scope>NUCLEOTIDE SEQUENCE [LARGE SCALE GENOMIC DNA]</scope>
</reference>
<dbReference type="InterPro" id="IPR041588">
    <property type="entry name" value="Integrase_H2C2"/>
</dbReference>
<dbReference type="Gene3D" id="3.30.420.10">
    <property type="entry name" value="Ribonuclease H-like superfamily/Ribonuclease H"/>
    <property type="match status" value="1"/>
</dbReference>
<evidence type="ECO:0000313" key="8">
    <source>
        <dbReference type="EMBL" id="KYP32883.1"/>
    </source>
</evidence>
<dbReference type="GO" id="GO:0015074">
    <property type="term" value="P:DNA integration"/>
    <property type="evidence" value="ECO:0007669"/>
    <property type="project" value="InterPro"/>
</dbReference>
<dbReference type="Proteomes" id="UP000075243">
    <property type="component" value="Unassembled WGS sequence"/>
</dbReference>
<dbReference type="AlphaFoldDB" id="A0A151QRE3"/>
<dbReference type="Pfam" id="PF17917">
    <property type="entry name" value="RT_RNaseH"/>
    <property type="match status" value="1"/>
</dbReference>
<dbReference type="FunFam" id="3.10.20.370:FF:000001">
    <property type="entry name" value="Retrovirus-related Pol polyprotein from transposon 17.6-like protein"/>
    <property type="match status" value="1"/>
</dbReference>
<keyword evidence="5" id="KW-0378">Hydrolase</keyword>
<evidence type="ECO:0000256" key="5">
    <source>
        <dbReference type="ARBA" id="ARBA00022801"/>
    </source>
</evidence>
<dbReference type="Gramene" id="C.cajan_43254.t">
    <property type="protein sequence ID" value="C.cajan_43254.t.cds1"/>
    <property type="gene ID" value="C.cajan_43254"/>
</dbReference>
<dbReference type="GO" id="GO:0003964">
    <property type="term" value="F:RNA-directed DNA polymerase activity"/>
    <property type="evidence" value="ECO:0007669"/>
    <property type="project" value="UniProtKB-KW"/>
</dbReference>
<evidence type="ECO:0000256" key="6">
    <source>
        <dbReference type="ARBA" id="ARBA00022918"/>
    </source>
</evidence>
<keyword evidence="1" id="KW-0808">Transferase</keyword>
<evidence type="ECO:0000256" key="1">
    <source>
        <dbReference type="ARBA" id="ARBA00022679"/>
    </source>
</evidence>
<dbReference type="InterPro" id="IPR012337">
    <property type="entry name" value="RNaseH-like_sf"/>
</dbReference>
<dbReference type="InterPro" id="IPR043502">
    <property type="entry name" value="DNA/RNA_pol_sf"/>
</dbReference>
<keyword evidence="3" id="KW-0540">Nuclease</keyword>
<evidence type="ECO:0000256" key="4">
    <source>
        <dbReference type="ARBA" id="ARBA00022759"/>
    </source>
</evidence>
<dbReference type="Gene3D" id="3.10.20.370">
    <property type="match status" value="1"/>
</dbReference>
<accession>A0A151QRE3</accession>